<feature type="transmembrane region" description="Helical" evidence="2">
    <location>
        <begin position="75"/>
        <end position="95"/>
    </location>
</feature>
<dbReference type="Proteomes" id="UP001595900">
    <property type="component" value="Unassembled WGS sequence"/>
</dbReference>
<evidence type="ECO:0000313" key="5">
    <source>
        <dbReference type="Proteomes" id="UP001595900"/>
    </source>
</evidence>
<keyword evidence="5" id="KW-1185">Reference proteome</keyword>
<organism evidence="4 5">
    <name type="scientific">Gryllotalpicola reticulitermitis</name>
    <dbReference type="NCBI Taxonomy" id="1184153"/>
    <lineage>
        <taxon>Bacteria</taxon>
        <taxon>Bacillati</taxon>
        <taxon>Actinomycetota</taxon>
        <taxon>Actinomycetes</taxon>
        <taxon>Micrococcales</taxon>
        <taxon>Microbacteriaceae</taxon>
        <taxon>Gryllotalpicola</taxon>
    </lineage>
</organism>
<proteinExistence type="predicted"/>
<feature type="transmembrane region" description="Helical" evidence="2">
    <location>
        <begin position="22"/>
        <end position="42"/>
    </location>
</feature>
<feature type="compositionally biased region" description="Polar residues" evidence="1">
    <location>
        <begin position="672"/>
        <end position="683"/>
    </location>
</feature>
<feature type="transmembrane region" description="Helical" evidence="2">
    <location>
        <begin position="252"/>
        <end position="275"/>
    </location>
</feature>
<feature type="transmembrane region" description="Helical" evidence="2">
    <location>
        <begin position="691"/>
        <end position="719"/>
    </location>
</feature>
<gene>
    <name evidence="4" type="ORF">ACFOYW_03595</name>
</gene>
<dbReference type="EMBL" id="JBHSCN010000002">
    <property type="protein sequence ID" value="MFC4242446.1"/>
    <property type="molecule type" value="Genomic_DNA"/>
</dbReference>
<feature type="transmembrane region" description="Helical" evidence="2">
    <location>
        <begin position="202"/>
        <end position="219"/>
    </location>
</feature>
<evidence type="ECO:0000313" key="4">
    <source>
        <dbReference type="EMBL" id="MFC4242446.1"/>
    </source>
</evidence>
<evidence type="ECO:0000259" key="3">
    <source>
        <dbReference type="Pfam" id="PF01841"/>
    </source>
</evidence>
<evidence type="ECO:0000256" key="2">
    <source>
        <dbReference type="SAM" id="Phobius"/>
    </source>
</evidence>
<dbReference type="InterPro" id="IPR002931">
    <property type="entry name" value="Transglutaminase-like"/>
</dbReference>
<keyword evidence="2" id="KW-0472">Membrane</keyword>
<dbReference type="RefSeq" id="WP_390227276.1">
    <property type="nucleotide sequence ID" value="NZ_JBHSCN010000002.1"/>
</dbReference>
<accession>A0ABV8Q2E6</accession>
<reference evidence="5" key="1">
    <citation type="journal article" date="2019" name="Int. J. Syst. Evol. Microbiol.">
        <title>The Global Catalogue of Microorganisms (GCM) 10K type strain sequencing project: providing services to taxonomists for standard genome sequencing and annotation.</title>
        <authorList>
            <consortium name="The Broad Institute Genomics Platform"/>
            <consortium name="The Broad Institute Genome Sequencing Center for Infectious Disease"/>
            <person name="Wu L."/>
            <person name="Ma J."/>
        </authorList>
    </citation>
    <scope>NUCLEOTIDE SEQUENCE [LARGE SCALE GENOMIC DNA]</scope>
    <source>
        <strain evidence="5">CGMCC 1.10363</strain>
    </source>
</reference>
<comment type="caution">
    <text evidence="4">The sequence shown here is derived from an EMBL/GenBank/DDBJ whole genome shotgun (WGS) entry which is preliminary data.</text>
</comment>
<dbReference type="SUPFAM" id="SSF54001">
    <property type="entry name" value="Cysteine proteinases"/>
    <property type="match status" value="1"/>
</dbReference>
<feature type="transmembrane region" description="Helical" evidence="2">
    <location>
        <begin position="163"/>
        <end position="182"/>
    </location>
</feature>
<feature type="compositionally biased region" description="Polar residues" evidence="1">
    <location>
        <begin position="643"/>
        <end position="657"/>
    </location>
</feature>
<dbReference type="InterPro" id="IPR038765">
    <property type="entry name" value="Papain-like_cys_pep_sf"/>
</dbReference>
<sequence>MSTAVADARAGRHRTPVGVDRALLVDTGFVIALAAVATFAAWPIYETPYLFITVGGALVVAAVVTLIGRVRRWNWLLTAVTLAIAYLVLGVPLAVPSAFVSRPDLVQGYHELVVATVTGWRKLITVGTPVGHFQTLLVPMLIVVLVCASAAFALVFTRARVRGYGALVPIMLVPTAFAIVFGTSANGSPLTLATITVAAPRHVLVGLLALVLAGGFLVWRAQHERRLALETAAQASGIRRASGITSGSLRRLAGAVAVVLVGLIVAVPVASTMLVPGPRHVLRTAVNPVPQLSRYVSPLTSYRQAFEPAQYDTPLLSYSGDAAAVGRLRIATMSFYNGQQMTVLSGDSDQQNAFAHIPELTGRQPKAAATLKVTINDYRSLGMPDVWLPTAANLSAIEFHGGDVNALTDGFYFNRELQGGAELYDLGSGDSYTMAVDPPAATEALSSLTPSAGAVQDTAYIPASLTQWVQAQKVGSGGQALTELIQRLRDRGYLSHALVAPPATTPKSKNWLSALGVPGTGTFQASFAGESTDRISDLFSALLRQQQLEGPAAPDKSLVAGVGDDEQFAVASALIAESLGFPARVVLGFVLNPSVTGPSAIPACSGGVCKGQNLTAWIEVKGAGGAWVPIATTPQDKLPLAKKTSTQTEPKFPTQVQPRDATVQPPPEANPTGGTHQNTTHTPDQPAGPAVWLPVFRVGGSILLVVLVLLAPFLSLAVVKWARRSERRRMTDAAARVAAGWDELVDTAVDLGLPPPGVRSRAEAAAVYAAAARAGNPAHMRTLASGADEAVFGAFDPTPGDAERYWAQLDEQRARLTASFPRWKRLRALISLRSFRTRRGGSA</sequence>
<keyword evidence="2" id="KW-0812">Transmembrane</keyword>
<feature type="domain" description="Transglutaminase-like" evidence="3">
    <location>
        <begin position="547"/>
        <end position="630"/>
    </location>
</feature>
<feature type="region of interest" description="Disordered" evidence="1">
    <location>
        <begin position="639"/>
        <end position="686"/>
    </location>
</feature>
<feature type="transmembrane region" description="Helical" evidence="2">
    <location>
        <begin position="48"/>
        <end position="68"/>
    </location>
</feature>
<evidence type="ECO:0000256" key="1">
    <source>
        <dbReference type="SAM" id="MobiDB-lite"/>
    </source>
</evidence>
<name>A0ABV8Q2E6_9MICO</name>
<feature type="transmembrane region" description="Helical" evidence="2">
    <location>
        <begin position="136"/>
        <end position="156"/>
    </location>
</feature>
<keyword evidence="2" id="KW-1133">Transmembrane helix</keyword>
<dbReference type="Pfam" id="PF01841">
    <property type="entry name" value="Transglut_core"/>
    <property type="match status" value="1"/>
</dbReference>
<protein>
    <submittedName>
        <fullName evidence="4">Transglutaminase-like domain-containing protein</fullName>
    </submittedName>
</protein>